<dbReference type="EMBL" id="CAXDID020000194">
    <property type="protein sequence ID" value="CAL6052804.1"/>
    <property type="molecule type" value="Genomic_DNA"/>
</dbReference>
<keyword evidence="6" id="KW-1185">Reference proteome</keyword>
<evidence type="ECO:0000313" key="2">
    <source>
        <dbReference type="EMBL" id="CAI9929327.1"/>
    </source>
</evidence>
<reference evidence="4 6" key="2">
    <citation type="submission" date="2024-07" db="EMBL/GenBank/DDBJ databases">
        <authorList>
            <person name="Akdeniz Z."/>
        </authorList>
    </citation>
    <scope>NUCLEOTIDE SEQUENCE [LARGE SCALE GENOMIC DNA]</scope>
</reference>
<dbReference type="AlphaFoldDB" id="A0AA86QVG6"/>
<dbReference type="SUPFAM" id="SSF50182">
    <property type="entry name" value="Sm-like ribonucleoproteins"/>
    <property type="match status" value="1"/>
</dbReference>
<comment type="caution">
    <text evidence="3">The sequence shown here is derived from an EMBL/GenBank/DDBJ whole genome shotgun (WGS) entry which is preliminary data.</text>
</comment>
<organism evidence="3">
    <name type="scientific">Hexamita inflata</name>
    <dbReference type="NCBI Taxonomy" id="28002"/>
    <lineage>
        <taxon>Eukaryota</taxon>
        <taxon>Metamonada</taxon>
        <taxon>Diplomonadida</taxon>
        <taxon>Hexamitidae</taxon>
        <taxon>Hexamitinae</taxon>
        <taxon>Hexamita</taxon>
    </lineage>
</organism>
<dbReference type="PANTHER" id="PTHR21196:SF1">
    <property type="entry name" value="U7 SNRNA-ASSOCIATED SM-LIKE PROTEIN LSM10"/>
    <property type="match status" value="1"/>
</dbReference>
<dbReference type="InterPro" id="IPR052840">
    <property type="entry name" value="U7_snRNA_Sm-like"/>
</dbReference>
<gene>
    <name evidence="2" type="ORF">HINF_LOCUS16972</name>
    <name evidence="4" type="ORF">HINF_LOCUS45025</name>
    <name evidence="3" type="ORF">HINF_LOCUS49192</name>
    <name evidence="5" type="ORF">HINF_LOCUS77335</name>
</gene>
<evidence type="ECO:0000313" key="4">
    <source>
        <dbReference type="EMBL" id="CAL6052804.1"/>
    </source>
</evidence>
<dbReference type="EMBL" id="CATOUU010000433">
    <property type="protein sequence ID" value="CAI9929327.1"/>
    <property type="molecule type" value="Genomic_DNA"/>
</dbReference>
<dbReference type="Proteomes" id="UP001642409">
    <property type="component" value="Unassembled WGS sequence"/>
</dbReference>
<dbReference type="EMBL" id="CAXDID020000755">
    <property type="protein sequence ID" value="CAL6113072.1"/>
    <property type="molecule type" value="Genomic_DNA"/>
</dbReference>
<proteinExistence type="predicted"/>
<dbReference type="InterPro" id="IPR047575">
    <property type="entry name" value="Sm"/>
</dbReference>
<dbReference type="GO" id="GO:0071254">
    <property type="term" value="C:cytoplasmic U snRNP body"/>
    <property type="evidence" value="ECO:0007669"/>
    <property type="project" value="TreeGrafter"/>
</dbReference>
<feature type="domain" description="Sm" evidence="1">
    <location>
        <begin position="2"/>
        <end position="74"/>
    </location>
</feature>
<protein>
    <submittedName>
        <fullName evidence="3">LSM domain-containing protein</fullName>
    </submittedName>
    <submittedName>
        <fullName evidence="4">LSM_domain-containing protein</fullName>
    </submittedName>
</protein>
<name>A0AA86QVG6_9EUKA</name>
<dbReference type="PROSITE" id="PS52002">
    <property type="entry name" value="SM"/>
    <property type="match status" value="1"/>
</dbReference>
<dbReference type="GO" id="GO:0016604">
    <property type="term" value="C:nuclear body"/>
    <property type="evidence" value="ECO:0007669"/>
    <property type="project" value="TreeGrafter"/>
</dbReference>
<reference evidence="3" key="1">
    <citation type="submission" date="2023-06" db="EMBL/GenBank/DDBJ databases">
        <authorList>
            <person name="Kurt Z."/>
        </authorList>
    </citation>
    <scope>NUCLEOTIDE SEQUENCE</scope>
</reference>
<dbReference type="SMART" id="SM00651">
    <property type="entry name" value="Sm"/>
    <property type="match status" value="1"/>
</dbReference>
<evidence type="ECO:0000259" key="1">
    <source>
        <dbReference type="PROSITE" id="PS52002"/>
    </source>
</evidence>
<dbReference type="GO" id="GO:0071209">
    <property type="term" value="F:U7 snRNA binding"/>
    <property type="evidence" value="ECO:0007669"/>
    <property type="project" value="TreeGrafter"/>
</dbReference>
<dbReference type="EMBL" id="CATOUU010000942">
    <property type="protein sequence ID" value="CAI9961547.1"/>
    <property type="molecule type" value="Genomic_DNA"/>
</dbReference>
<evidence type="ECO:0000313" key="3">
    <source>
        <dbReference type="EMBL" id="CAI9961547.1"/>
    </source>
</evidence>
<dbReference type="Gene3D" id="2.30.30.100">
    <property type="match status" value="1"/>
</dbReference>
<accession>A0AA86QVG6</accession>
<sequence length="92" mass="10433">MKLLSFLQGLKNQRVKIELKSHYVIEGTVSNVDAYMNVFLLNATIFNNGNELQKVDTIAIRGSTIADVQFSDDFNVDLYLSKAYSKEQAKQK</sequence>
<evidence type="ECO:0000313" key="6">
    <source>
        <dbReference type="Proteomes" id="UP001642409"/>
    </source>
</evidence>
<dbReference type="InterPro" id="IPR001163">
    <property type="entry name" value="Sm_dom_euk/arc"/>
</dbReference>
<dbReference type="GO" id="GO:0071208">
    <property type="term" value="F:histone pre-mRNA DCP binding"/>
    <property type="evidence" value="ECO:0007669"/>
    <property type="project" value="TreeGrafter"/>
</dbReference>
<evidence type="ECO:0000313" key="5">
    <source>
        <dbReference type="EMBL" id="CAL6113072.1"/>
    </source>
</evidence>
<dbReference type="InterPro" id="IPR010920">
    <property type="entry name" value="LSM_dom_sf"/>
</dbReference>
<dbReference type="Pfam" id="PF01423">
    <property type="entry name" value="LSM"/>
    <property type="match status" value="1"/>
</dbReference>
<dbReference type="PANTHER" id="PTHR21196">
    <property type="entry name" value="U7 SNRNA-ASSOCIATED SM-LIKE PROTEIN LSM10"/>
    <property type="match status" value="1"/>
</dbReference>
<dbReference type="GO" id="GO:0006398">
    <property type="term" value="P:mRNA 3'-end processing by stem-loop binding and cleavage"/>
    <property type="evidence" value="ECO:0007669"/>
    <property type="project" value="TreeGrafter"/>
</dbReference>